<accession>A0ABP9RQT0</accession>
<protein>
    <submittedName>
        <fullName evidence="2">PadR family transcriptional regulator</fullName>
    </submittedName>
</protein>
<dbReference type="Gene3D" id="1.10.10.10">
    <property type="entry name" value="Winged helix-like DNA-binding domain superfamily/Winged helix DNA-binding domain"/>
    <property type="match status" value="1"/>
</dbReference>
<name>A0ABP9RQT0_9ACTN</name>
<dbReference type="InterPro" id="IPR036388">
    <property type="entry name" value="WH-like_DNA-bd_sf"/>
</dbReference>
<dbReference type="Proteomes" id="UP001501570">
    <property type="component" value="Unassembled WGS sequence"/>
</dbReference>
<dbReference type="Pfam" id="PF03551">
    <property type="entry name" value="PadR"/>
    <property type="match status" value="1"/>
</dbReference>
<comment type="caution">
    <text evidence="2">The sequence shown here is derived from an EMBL/GenBank/DDBJ whole genome shotgun (WGS) entry which is preliminary data.</text>
</comment>
<proteinExistence type="predicted"/>
<reference evidence="3" key="1">
    <citation type="journal article" date="2019" name="Int. J. Syst. Evol. Microbiol.">
        <title>The Global Catalogue of Microorganisms (GCM) 10K type strain sequencing project: providing services to taxonomists for standard genome sequencing and annotation.</title>
        <authorList>
            <consortium name="The Broad Institute Genomics Platform"/>
            <consortium name="The Broad Institute Genome Sequencing Center for Infectious Disease"/>
            <person name="Wu L."/>
            <person name="Ma J."/>
        </authorList>
    </citation>
    <scope>NUCLEOTIDE SEQUENCE [LARGE SCALE GENOMIC DNA]</scope>
    <source>
        <strain evidence="3">JCM 18304</strain>
    </source>
</reference>
<evidence type="ECO:0000313" key="3">
    <source>
        <dbReference type="Proteomes" id="UP001501570"/>
    </source>
</evidence>
<dbReference type="InterPro" id="IPR005149">
    <property type="entry name" value="Tscrpt_reg_PadR_N"/>
</dbReference>
<sequence>MRSKPHRTLTPLALVALRLLRERPMHPYEIHQVIRDRAIDYAIKVRAGSLYHTFERLHRLGFVEPVETGREGRRPERTIYAITEAGRDEYLDNLRDLVRYPEEEYPVFAAAAEMIRTLDRDEAERLLEHRTTALEARLAADEQVITSLTKRGLSRMAMLDVELRQSTRRAELAWVRQLISDIRSGALPWTDETEELT</sequence>
<dbReference type="InterPro" id="IPR036390">
    <property type="entry name" value="WH_DNA-bd_sf"/>
</dbReference>
<dbReference type="PANTHER" id="PTHR43252:SF7">
    <property type="entry name" value="TRANSCRIPTIONAL REGULATOR YQJI"/>
    <property type="match status" value="1"/>
</dbReference>
<dbReference type="PANTHER" id="PTHR43252">
    <property type="entry name" value="TRANSCRIPTIONAL REGULATOR YQJI"/>
    <property type="match status" value="1"/>
</dbReference>
<dbReference type="EMBL" id="BAABJQ010000006">
    <property type="protein sequence ID" value="GAA5184964.1"/>
    <property type="molecule type" value="Genomic_DNA"/>
</dbReference>
<keyword evidence="3" id="KW-1185">Reference proteome</keyword>
<dbReference type="SUPFAM" id="SSF46785">
    <property type="entry name" value="Winged helix' DNA-binding domain"/>
    <property type="match status" value="1"/>
</dbReference>
<evidence type="ECO:0000313" key="2">
    <source>
        <dbReference type="EMBL" id="GAA5184964.1"/>
    </source>
</evidence>
<evidence type="ECO:0000259" key="1">
    <source>
        <dbReference type="Pfam" id="PF03551"/>
    </source>
</evidence>
<organism evidence="2 3">
    <name type="scientific">Rugosimonospora acidiphila</name>
    <dbReference type="NCBI Taxonomy" id="556531"/>
    <lineage>
        <taxon>Bacteria</taxon>
        <taxon>Bacillati</taxon>
        <taxon>Actinomycetota</taxon>
        <taxon>Actinomycetes</taxon>
        <taxon>Micromonosporales</taxon>
        <taxon>Micromonosporaceae</taxon>
        <taxon>Rugosimonospora</taxon>
    </lineage>
</organism>
<feature type="domain" description="Transcription regulator PadR N-terminal" evidence="1">
    <location>
        <begin position="17"/>
        <end position="90"/>
    </location>
</feature>
<gene>
    <name evidence="2" type="ORF">GCM10023322_27700</name>
</gene>